<organism evidence="3 4">
    <name type="scientific">Eilatimonas milleporae</name>
    <dbReference type="NCBI Taxonomy" id="911205"/>
    <lineage>
        <taxon>Bacteria</taxon>
        <taxon>Pseudomonadati</taxon>
        <taxon>Pseudomonadota</taxon>
        <taxon>Alphaproteobacteria</taxon>
        <taxon>Kordiimonadales</taxon>
        <taxon>Kordiimonadaceae</taxon>
        <taxon>Eilatimonas</taxon>
    </lineage>
</organism>
<dbReference type="RefSeq" id="WP_121938785.1">
    <property type="nucleotide sequence ID" value="NZ_REFR01000011.1"/>
</dbReference>
<sequence>MHKGETAVTDADTQDSATVRAAVIQAAPQAFDTPATLERMERLAGKAASEGARIAVFPEAFVGGYPKGMDFGARVGQRDDAGRDWFRRYHAAAIDLPGPELDRMCDIAAGHNLMIVAGVMERDGGTLYCTSVYIGADGSFLGKHRKTMPTAMERLIWGFGDGSTLTVVDTPLGAVGGAICWENYMPQLRLALYAKGVEIYCAPTVDDRDQWQHAMRHIAWEGRTFVLAACQYAVRADYPDDYDCMQGDDPATVLIRGGSVIVSPLGRVLAGPVYDEEAVLVADLDMGDIARGKYDLDVTGHYSRPDIFTLLVNEEAQGVVFGDGPAED</sequence>
<comment type="similarity">
    <text evidence="1">Belongs to the carbon-nitrogen hydrolase superfamily. Nitrilase family.</text>
</comment>
<keyword evidence="4" id="KW-1185">Reference proteome</keyword>
<evidence type="ECO:0000259" key="2">
    <source>
        <dbReference type="PROSITE" id="PS50263"/>
    </source>
</evidence>
<dbReference type="PROSITE" id="PS50263">
    <property type="entry name" value="CN_HYDROLASE"/>
    <property type="match status" value="1"/>
</dbReference>
<dbReference type="InParanoid" id="A0A3M0CGW5"/>
<evidence type="ECO:0000313" key="3">
    <source>
        <dbReference type="EMBL" id="RMB08037.1"/>
    </source>
</evidence>
<accession>A0A3M0CGW5</accession>
<gene>
    <name evidence="3" type="ORF">BXY39_2132</name>
</gene>
<feature type="domain" description="CN hydrolase" evidence="2">
    <location>
        <begin position="19"/>
        <end position="286"/>
    </location>
</feature>
<protein>
    <submittedName>
        <fullName evidence="3">Putative amidohydrolase</fullName>
    </submittedName>
</protein>
<evidence type="ECO:0000256" key="1">
    <source>
        <dbReference type="ARBA" id="ARBA00008129"/>
    </source>
</evidence>
<dbReference type="InterPro" id="IPR003010">
    <property type="entry name" value="C-N_Hydrolase"/>
</dbReference>
<dbReference type="Gene3D" id="3.60.110.10">
    <property type="entry name" value="Carbon-nitrogen hydrolase"/>
    <property type="match status" value="1"/>
</dbReference>
<dbReference type="InterPro" id="IPR044149">
    <property type="entry name" value="Nitrilases_CHs"/>
</dbReference>
<evidence type="ECO:0000313" key="4">
    <source>
        <dbReference type="Proteomes" id="UP000271227"/>
    </source>
</evidence>
<dbReference type="Pfam" id="PF00795">
    <property type="entry name" value="CN_hydrolase"/>
    <property type="match status" value="1"/>
</dbReference>
<dbReference type="GO" id="GO:0016787">
    <property type="term" value="F:hydrolase activity"/>
    <property type="evidence" value="ECO:0007669"/>
    <property type="project" value="UniProtKB-KW"/>
</dbReference>
<dbReference type="InterPro" id="IPR036526">
    <property type="entry name" value="C-N_Hydrolase_sf"/>
</dbReference>
<dbReference type="Proteomes" id="UP000271227">
    <property type="component" value="Unassembled WGS sequence"/>
</dbReference>
<reference evidence="3 4" key="1">
    <citation type="submission" date="2018-10" db="EMBL/GenBank/DDBJ databases">
        <title>Genomic Encyclopedia of Archaeal and Bacterial Type Strains, Phase II (KMG-II): from individual species to whole genera.</title>
        <authorList>
            <person name="Goeker M."/>
        </authorList>
    </citation>
    <scope>NUCLEOTIDE SEQUENCE [LARGE SCALE GENOMIC DNA]</scope>
    <source>
        <strain evidence="3 4">DSM 25217</strain>
    </source>
</reference>
<name>A0A3M0CGW5_9PROT</name>
<dbReference type="EMBL" id="REFR01000011">
    <property type="protein sequence ID" value="RMB08037.1"/>
    <property type="molecule type" value="Genomic_DNA"/>
</dbReference>
<dbReference type="AlphaFoldDB" id="A0A3M0CGW5"/>
<proteinExistence type="inferred from homology"/>
<dbReference type="OrthoDB" id="9803803at2"/>
<comment type="caution">
    <text evidence="3">The sequence shown here is derived from an EMBL/GenBank/DDBJ whole genome shotgun (WGS) entry which is preliminary data.</text>
</comment>
<dbReference type="CDD" id="cd07564">
    <property type="entry name" value="nitrilases_CHs"/>
    <property type="match status" value="1"/>
</dbReference>
<dbReference type="SUPFAM" id="SSF56317">
    <property type="entry name" value="Carbon-nitrogen hydrolase"/>
    <property type="match status" value="1"/>
</dbReference>
<keyword evidence="3" id="KW-0378">Hydrolase</keyword>
<dbReference type="PANTHER" id="PTHR46044:SF1">
    <property type="entry name" value="CN HYDROLASE DOMAIN-CONTAINING PROTEIN"/>
    <property type="match status" value="1"/>
</dbReference>
<dbReference type="PANTHER" id="PTHR46044">
    <property type="entry name" value="NITRILASE"/>
    <property type="match status" value="1"/>
</dbReference>